<dbReference type="PANTHER" id="PTHR24409:SF331">
    <property type="entry name" value="ZINC FINGER PROTEIN 322A"/>
    <property type="match status" value="1"/>
</dbReference>
<feature type="domain" description="C2H2-type" evidence="13">
    <location>
        <begin position="321"/>
        <end position="349"/>
    </location>
</feature>
<feature type="domain" description="C2H2-type" evidence="13">
    <location>
        <begin position="458"/>
        <end position="485"/>
    </location>
</feature>
<evidence type="ECO:0000256" key="4">
    <source>
        <dbReference type="ARBA" id="ARBA00022679"/>
    </source>
</evidence>
<comment type="subcellular location">
    <subcellularLocation>
        <location evidence="1">Nucleus</location>
    </subcellularLocation>
</comment>
<dbReference type="GO" id="GO:0000981">
    <property type="term" value="F:DNA-binding transcription factor activity, RNA polymerase II-specific"/>
    <property type="evidence" value="ECO:0007669"/>
    <property type="project" value="TreeGrafter"/>
</dbReference>
<dbReference type="AlphaFoldDB" id="A0A8T0BKI2"/>
<evidence type="ECO:0000313" key="15">
    <source>
        <dbReference type="EMBL" id="KAF7707782.1"/>
    </source>
</evidence>
<dbReference type="InterPro" id="IPR001214">
    <property type="entry name" value="SET_dom"/>
</dbReference>
<dbReference type="FunFam" id="3.30.160.60:FF:000744">
    <property type="entry name" value="zinc finger E-box-binding homeobox 1"/>
    <property type="match status" value="1"/>
</dbReference>
<feature type="domain" description="C2H2-type" evidence="13">
    <location>
        <begin position="374"/>
        <end position="401"/>
    </location>
</feature>
<dbReference type="InterPro" id="IPR036236">
    <property type="entry name" value="Znf_C2H2_sf"/>
</dbReference>
<gene>
    <name evidence="15" type="ORF">HF521_019000</name>
</gene>
<dbReference type="Gene3D" id="2.170.270.10">
    <property type="entry name" value="SET domain"/>
    <property type="match status" value="1"/>
</dbReference>
<evidence type="ECO:0000256" key="3">
    <source>
        <dbReference type="ARBA" id="ARBA00022603"/>
    </source>
</evidence>
<evidence type="ECO:0000256" key="12">
    <source>
        <dbReference type="SAM" id="MobiDB-lite"/>
    </source>
</evidence>
<evidence type="ECO:0000259" key="13">
    <source>
        <dbReference type="PROSITE" id="PS50157"/>
    </source>
</evidence>
<dbReference type="InterPro" id="IPR046341">
    <property type="entry name" value="SET_dom_sf"/>
</dbReference>
<proteinExistence type="inferred from homology"/>
<evidence type="ECO:0000256" key="1">
    <source>
        <dbReference type="ARBA" id="ARBA00004123"/>
    </source>
</evidence>
<dbReference type="GO" id="GO:0008270">
    <property type="term" value="F:zinc ion binding"/>
    <property type="evidence" value="ECO:0007669"/>
    <property type="project" value="UniProtKB-KW"/>
</dbReference>
<evidence type="ECO:0000256" key="8">
    <source>
        <dbReference type="ARBA" id="ARBA00022771"/>
    </source>
</evidence>
<reference evidence="15" key="1">
    <citation type="submission" date="2020-08" db="EMBL/GenBank/DDBJ databases">
        <title>Chromosome-level assembly of Southern catfish (Silurus meridionalis) provides insights into visual adaptation to the nocturnal and benthic lifestyles.</title>
        <authorList>
            <person name="Zhang Y."/>
            <person name="Wang D."/>
            <person name="Peng Z."/>
        </authorList>
    </citation>
    <scope>NUCLEOTIDE SEQUENCE</scope>
    <source>
        <strain evidence="15">SWU-2019-XX</strain>
        <tissue evidence="15">Muscle</tissue>
    </source>
</reference>
<keyword evidence="4" id="KW-0808">Transferase</keyword>
<comment type="caution">
    <text evidence="15">The sequence shown here is derived from an EMBL/GenBank/DDBJ whole genome shotgun (WGS) entry which is preliminary data.</text>
</comment>
<dbReference type="SMART" id="SM00355">
    <property type="entry name" value="ZnF_C2H2"/>
    <property type="match status" value="7"/>
</dbReference>
<evidence type="ECO:0000256" key="5">
    <source>
        <dbReference type="ARBA" id="ARBA00022691"/>
    </source>
</evidence>
<evidence type="ECO:0000256" key="7">
    <source>
        <dbReference type="ARBA" id="ARBA00022737"/>
    </source>
</evidence>
<evidence type="ECO:0000256" key="9">
    <source>
        <dbReference type="ARBA" id="ARBA00022833"/>
    </source>
</evidence>
<keyword evidence="6" id="KW-0479">Metal-binding</keyword>
<keyword evidence="5" id="KW-0949">S-adenosyl-L-methionine</keyword>
<keyword evidence="10" id="KW-0539">Nucleus</keyword>
<dbReference type="Pfam" id="PF13465">
    <property type="entry name" value="zf-H2C2_2"/>
    <property type="match status" value="3"/>
</dbReference>
<feature type="region of interest" description="Disordered" evidence="12">
    <location>
        <begin position="84"/>
        <end position="111"/>
    </location>
</feature>
<dbReference type="Proteomes" id="UP000606274">
    <property type="component" value="Unassembled WGS sequence"/>
</dbReference>
<evidence type="ECO:0000256" key="6">
    <source>
        <dbReference type="ARBA" id="ARBA00022723"/>
    </source>
</evidence>
<dbReference type="GO" id="GO:0032259">
    <property type="term" value="P:methylation"/>
    <property type="evidence" value="ECO:0007669"/>
    <property type="project" value="UniProtKB-KW"/>
</dbReference>
<dbReference type="PANTHER" id="PTHR24409">
    <property type="entry name" value="ZINC FINGER PROTEIN 142"/>
    <property type="match status" value="1"/>
</dbReference>
<evidence type="ECO:0000256" key="10">
    <source>
        <dbReference type="ARBA" id="ARBA00023242"/>
    </source>
</evidence>
<dbReference type="Gene3D" id="3.30.160.60">
    <property type="entry name" value="Classic Zinc Finger"/>
    <property type="match status" value="7"/>
</dbReference>
<feature type="domain" description="SET" evidence="14">
    <location>
        <begin position="177"/>
        <end position="291"/>
    </location>
</feature>
<evidence type="ECO:0000313" key="16">
    <source>
        <dbReference type="Proteomes" id="UP000606274"/>
    </source>
</evidence>
<feature type="domain" description="C2H2-type" evidence="13">
    <location>
        <begin position="514"/>
        <end position="541"/>
    </location>
</feature>
<keyword evidence="16" id="KW-1185">Reference proteome</keyword>
<sequence>MKPTETERVSTHTHTHLPIPTHLLYLPHLPHFMSLYLMFSWSVEARGDQCGEEMQMEMSSTSDGGTSSSVGHVTPVELQNGEFWKKPLKEEETDEDEDFSYGGTSSSLEDLTPEDQQKLGLQIILKEEEPEHDDYLYCEDCKSFFINKCDVHGPALFIPDVAVPLGVADRARQTLPPGLEIRKSSIPDAGLGVFNNSDTIPVGAHFGPYQGDTVEREEAMNSPYSWVVYQSEQSERYIDATSEMNSNWMRYVNCARNEREQNLVAFQYQGGILYRCSQPIEPGQELLMWYEEDYAKDVTFDFLWNKKCSENNMNYTFLQIFTCSLCPLSYTSEIYLHKHIKRCHYEEYLRRLNSGEIVGLPVNTSQGQLERHNYHCSFCGKGFTYQSALHRHQRFHTGERPYKCAQCGKSFTLPGGLQLHQRIHTGEKPYECPQCGKSFSEKAALRRHQRIHTGEKPYPCLQCGKSFTEKAALQRHQRIHTGEKPYHCLQCGKSFNQQSHLEKHQRIHTGEKPYHCLQCGKSFSQLSNLRKHQRTHTGQKLF</sequence>
<accession>A0A8T0BKI2</accession>
<keyword evidence="9" id="KW-0862">Zinc</keyword>
<evidence type="ECO:0000256" key="2">
    <source>
        <dbReference type="ARBA" id="ARBA00006991"/>
    </source>
</evidence>
<keyword evidence="3" id="KW-0489">Methyltransferase</keyword>
<keyword evidence="7" id="KW-0677">Repeat</keyword>
<comment type="similarity">
    <text evidence="2">Belongs to the krueppel C2H2-type zinc-finger protein family.</text>
</comment>
<dbReference type="CDD" id="cd19193">
    <property type="entry name" value="PR-SET_PRDM7_9"/>
    <property type="match status" value="1"/>
</dbReference>
<dbReference type="GO" id="GO:0000977">
    <property type="term" value="F:RNA polymerase II transcription regulatory region sequence-specific DNA binding"/>
    <property type="evidence" value="ECO:0007669"/>
    <property type="project" value="TreeGrafter"/>
</dbReference>
<dbReference type="Pfam" id="PF21549">
    <property type="entry name" value="PRDM2_PR"/>
    <property type="match status" value="1"/>
</dbReference>
<dbReference type="FunFam" id="3.30.160.60:FF:002005">
    <property type="entry name" value="Zinc finger protein 200"/>
    <property type="match status" value="1"/>
</dbReference>
<dbReference type="PROSITE" id="PS50280">
    <property type="entry name" value="SET"/>
    <property type="match status" value="1"/>
</dbReference>
<dbReference type="Pfam" id="PF00096">
    <property type="entry name" value="zf-C2H2"/>
    <property type="match status" value="2"/>
</dbReference>
<dbReference type="GO" id="GO:0005634">
    <property type="term" value="C:nucleus"/>
    <property type="evidence" value="ECO:0007669"/>
    <property type="project" value="UniProtKB-SubCell"/>
</dbReference>
<feature type="domain" description="C2H2-type" evidence="13">
    <location>
        <begin position="402"/>
        <end position="429"/>
    </location>
</feature>
<dbReference type="InterPro" id="IPR013087">
    <property type="entry name" value="Znf_C2H2_type"/>
</dbReference>
<dbReference type="InterPro" id="IPR044417">
    <property type="entry name" value="PRDM7_9_PR-SET"/>
</dbReference>
<evidence type="ECO:0000259" key="14">
    <source>
        <dbReference type="PROSITE" id="PS50280"/>
    </source>
</evidence>
<dbReference type="EMBL" id="JABFDY010000005">
    <property type="protein sequence ID" value="KAF7707782.1"/>
    <property type="molecule type" value="Genomic_DNA"/>
</dbReference>
<dbReference type="FunFam" id="3.30.160.60:FF:002343">
    <property type="entry name" value="Zinc finger protein 33A"/>
    <property type="match status" value="4"/>
</dbReference>
<dbReference type="GO" id="GO:0042054">
    <property type="term" value="F:histone methyltransferase activity"/>
    <property type="evidence" value="ECO:0007669"/>
    <property type="project" value="InterPro"/>
</dbReference>
<keyword evidence="8 11" id="KW-0863">Zinc-finger</keyword>
<protein>
    <submittedName>
        <fullName evidence="15">Uncharacterized protein</fullName>
    </submittedName>
</protein>
<dbReference type="PROSITE" id="PS50157">
    <property type="entry name" value="ZINC_FINGER_C2H2_2"/>
    <property type="match status" value="7"/>
</dbReference>
<feature type="domain" description="C2H2-type" evidence="13">
    <location>
        <begin position="430"/>
        <end position="457"/>
    </location>
</feature>
<dbReference type="SUPFAM" id="SSF82199">
    <property type="entry name" value="SET domain"/>
    <property type="match status" value="1"/>
</dbReference>
<dbReference type="PROSITE" id="PS00028">
    <property type="entry name" value="ZINC_FINGER_C2H2_1"/>
    <property type="match status" value="7"/>
</dbReference>
<organism evidence="15 16">
    <name type="scientific">Silurus meridionalis</name>
    <name type="common">Southern catfish</name>
    <name type="synonym">Silurus soldatovi meridionalis</name>
    <dbReference type="NCBI Taxonomy" id="175797"/>
    <lineage>
        <taxon>Eukaryota</taxon>
        <taxon>Metazoa</taxon>
        <taxon>Chordata</taxon>
        <taxon>Craniata</taxon>
        <taxon>Vertebrata</taxon>
        <taxon>Euteleostomi</taxon>
        <taxon>Actinopterygii</taxon>
        <taxon>Neopterygii</taxon>
        <taxon>Teleostei</taxon>
        <taxon>Ostariophysi</taxon>
        <taxon>Siluriformes</taxon>
        <taxon>Siluridae</taxon>
        <taxon>Silurus</taxon>
    </lineage>
</organism>
<feature type="domain" description="C2H2-type" evidence="13">
    <location>
        <begin position="486"/>
        <end position="513"/>
    </location>
</feature>
<dbReference type="SMART" id="SM00317">
    <property type="entry name" value="SET"/>
    <property type="match status" value="1"/>
</dbReference>
<dbReference type="SUPFAM" id="SSF57667">
    <property type="entry name" value="beta-beta-alpha zinc fingers"/>
    <property type="match status" value="3"/>
</dbReference>
<name>A0A8T0BKI2_SILME</name>
<evidence type="ECO:0000256" key="11">
    <source>
        <dbReference type="PROSITE-ProRule" id="PRU00042"/>
    </source>
</evidence>